<protein>
    <submittedName>
        <fullName evidence="6">Cobalt transport protein</fullName>
    </submittedName>
</protein>
<keyword evidence="3 5" id="KW-1133">Transmembrane helix</keyword>
<organism evidence="6 7">
    <name type="scientific">Rhodococcus gordoniae</name>
    <dbReference type="NCBI Taxonomy" id="223392"/>
    <lineage>
        <taxon>Bacteria</taxon>
        <taxon>Bacillati</taxon>
        <taxon>Actinomycetota</taxon>
        <taxon>Actinomycetes</taxon>
        <taxon>Mycobacteriales</taxon>
        <taxon>Nocardiaceae</taxon>
        <taxon>Rhodococcus</taxon>
    </lineage>
</organism>
<evidence type="ECO:0000256" key="3">
    <source>
        <dbReference type="ARBA" id="ARBA00022989"/>
    </source>
</evidence>
<dbReference type="InterPro" id="IPR003339">
    <property type="entry name" value="ABC/ECF_trnsptr_transmembrane"/>
</dbReference>
<evidence type="ECO:0000313" key="6">
    <source>
        <dbReference type="EMBL" id="SUE13677.1"/>
    </source>
</evidence>
<feature type="transmembrane region" description="Helical" evidence="5">
    <location>
        <begin position="68"/>
        <end position="85"/>
    </location>
</feature>
<gene>
    <name evidence="6" type="primary">bioN</name>
    <name evidence="6" type="ORF">NCTC13296_00499</name>
</gene>
<dbReference type="CDD" id="cd16914">
    <property type="entry name" value="EcfT"/>
    <property type="match status" value="1"/>
</dbReference>
<dbReference type="PANTHER" id="PTHR33514">
    <property type="entry name" value="PROTEIN ABCI12, CHLOROPLASTIC"/>
    <property type="match status" value="1"/>
</dbReference>
<evidence type="ECO:0000256" key="2">
    <source>
        <dbReference type="ARBA" id="ARBA00022692"/>
    </source>
</evidence>
<dbReference type="Proteomes" id="UP000254569">
    <property type="component" value="Unassembled WGS sequence"/>
</dbReference>
<dbReference type="PANTHER" id="PTHR33514:SF13">
    <property type="entry name" value="PROTEIN ABCI12, CHLOROPLASTIC"/>
    <property type="match status" value="1"/>
</dbReference>
<keyword evidence="2 5" id="KW-0812">Transmembrane</keyword>
<evidence type="ECO:0000256" key="1">
    <source>
        <dbReference type="ARBA" id="ARBA00004141"/>
    </source>
</evidence>
<accession>A0A379LUI4</accession>
<feature type="transmembrane region" description="Helical" evidence="5">
    <location>
        <begin position="20"/>
        <end position="37"/>
    </location>
</feature>
<feature type="transmembrane region" description="Helical" evidence="5">
    <location>
        <begin position="43"/>
        <end position="61"/>
    </location>
</feature>
<dbReference type="Pfam" id="PF02361">
    <property type="entry name" value="CbiQ"/>
    <property type="match status" value="1"/>
</dbReference>
<dbReference type="AlphaFoldDB" id="A0A379LUI4"/>
<dbReference type="RefSeq" id="WP_064065568.1">
    <property type="nucleotide sequence ID" value="NZ_LPZN01000102.1"/>
</dbReference>
<keyword evidence="7" id="KW-1185">Reference proteome</keyword>
<reference evidence="6 7" key="1">
    <citation type="submission" date="2018-06" db="EMBL/GenBank/DDBJ databases">
        <authorList>
            <consortium name="Pathogen Informatics"/>
            <person name="Doyle S."/>
        </authorList>
    </citation>
    <scope>NUCLEOTIDE SEQUENCE [LARGE SCALE GENOMIC DNA]</scope>
    <source>
        <strain evidence="6 7">NCTC13296</strain>
    </source>
</reference>
<evidence type="ECO:0000256" key="4">
    <source>
        <dbReference type="ARBA" id="ARBA00023136"/>
    </source>
</evidence>
<proteinExistence type="predicted"/>
<feature type="transmembrane region" description="Helical" evidence="5">
    <location>
        <begin position="91"/>
        <end position="110"/>
    </location>
</feature>
<sequence length="201" mass="21264">MNTFGLYHPGTSVLHRIPAGAKLLAVAVLILVLTLWIRQPWQVLPALGLAVLAYAAARIPPRLAVVQLRPLVWMLAIIAGFQVLVAGWERAVVICGSLLVAVALAALVTLTTRTTDMLDAIVRAARPLARVGVDPDRVGLVLVMTVRAIPLLGTVVTRVTEARRARGLGFSLRALVVPVVVGALRTAEAMGEALAARGVDD</sequence>
<name>A0A379LUI4_9NOCA</name>
<dbReference type="EMBL" id="UGVI01000001">
    <property type="protein sequence ID" value="SUE13677.1"/>
    <property type="molecule type" value="Genomic_DNA"/>
</dbReference>
<evidence type="ECO:0000313" key="7">
    <source>
        <dbReference type="Proteomes" id="UP000254569"/>
    </source>
</evidence>
<comment type="subcellular location">
    <subcellularLocation>
        <location evidence="1">Membrane</location>
        <topology evidence="1">Multi-pass membrane protein</topology>
    </subcellularLocation>
</comment>
<dbReference type="GO" id="GO:0005886">
    <property type="term" value="C:plasma membrane"/>
    <property type="evidence" value="ECO:0007669"/>
    <property type="project" value="UniProtKB-ARBA"/>
</dbReference>
<dbReference type="OrthoDB" id="509049at2"/>
<keyword evidence="4 5" id="KW-0472">Membrane</keyword>
<evidence type="ECO:0000256" key="5">
    <source>
        <dbReference type="SAM" id="Phobius"/>
    </source>
</evidence>